<dbReference type="Gene3D" id="1.25.40.10">
    <property type="entry name" value="Tetratricopeptide repeat domain"/>
    <property type="match status" value="2"/>
</dbReference>
<dbReference type="InterPro" id="IPR011990">
    <property type="entry name" value="TPR-like_helical_dom_sf"/>
</dbReference>
<sequence>MRTTKAFFHLSHYHYHHRIIQATRFQSAATHFIPSKDLKRRHFKSYGDLISKTNELIDLVKNPVRAIAEAGSPITVHDCFHTLEAWMEYAMDEKTIEAPLQAKRLLDTLERNTILRFDSVFVPKASFYEVVMQGFAVCNGGRNAAEHCQHILQNMIFQCRRYSQESRSERRIPPVEPTIKAFNISINCWAKSGADDSGKHSEAVLELMGTWKRECEESSDVSLYVGCLPNGATFASIMDAWAKGDSGLAPHRTLSILKSLIASVRAGDLHVSVLQPRLFNIALHAWARSGLGREAARKCEDILQLMSTLEREYGVNASPNTTTYAVLIDAWANCEKEEKDGEAAQRAESILFKMIQLYRNGHGVKPNKVCFTSCVNAWSWSGRIHDAPEKAERIWRTLDELHKESGGHPDFCPDTEIGNAVLAAWSRAVRKPDSIGRALAFLEKLKLNFTTDLVSYNTVLDALGKRGLSSKSLDLLKWLEVESKDRDLSLQPDVRTYNSVLASIAKDEERRCPKKAEELLQTMQAKSSEGRHTIKPDRVSYTIVIDAWSRSDDPRRVEKAKALFVQLINEFQKGDQNMQPDAYVFTVLMKTCLGVTGSDERKRFALRLLVDTMKLMKSAGFGPPNHVTYATYTKAVERLCDNDELKRKLLIEAFKDCAAGGHVSKKVVFAMRPLGIASIQMKTSWSRNVPNRFKPDTNKWMDWSALTVS</sequence>
<keyword evidence="3" id="KW-1185">Reference proteome</keyword>
<dbReference type="STRING" id="556484.B7G3S7"/>
<dbReference type="PaxDb" id="2850-Phatr47265"/>
<evidence type="ECO:0000256" key="1">
    <source>
        <dbReference type="ARBA" id="ARBA00022737"/>
    </source>
</evidence>
<accession>B7G3S7</accession>
<organism evidence="2 3">
    <name type="scientific">Phaeodactylum tricornutum (strain CCAP 1055/1)</name>
    <dbReference type="NCBI Taxonomy" id="556484"/>
    <lineage>
        <taxon>Eukaryota</taxon>
        <taxon>Sar</taxon>
        <taxon>Stramenopiles</taxon>
        <taxon>Ochrophyta</taxon>
        <taxon>Bacillariophyta</taxon>
        <taxon>Bacillariophyceae</taxon>
        <taxon>Bacillariophycidae</taxon>
        <taxon>Naviculales</taxon>
        <taxon>Phaeodactylaceae</taxon>
        <taxon>Phaeodactylum</taxon>
    </lineage>
</organism>
<evidence type="ECO:0000313" key="2">
    <source>
        <dbReference type="EMBL" id="EEC46877.1"/>
    </source>
</evidence>
<dbReference type="GeneID" id="7202355"/>
<dbReference type="EMBL" id="CM000615">
    <property type="protein sequence ID" value="EEC46877.1"/>
    <property type="molecule type" value="Genomic_DNA"/>
</dbReference>
<dbReference type="RefSeq" id="XP_002181663.1">
    <property type="nucleotide sequence ID" value="XM_002181627.1"/>
</dbReference>
<protein>
    <submittedName>
        <fullName evidence="2">Uncharacterized protein</fullName>
    </submittedName>
</protein>
<dbReference type="PANTHER" id="PTHR47942:SF63">
    <property type="entry name" value="PENTATRICOPEPTIDE REPEAT-CONTAINING PROTEIN"/>
    <property type="match status" value="1"/>
</dbReference>
<reference evidence="2 3" key="1">
    <citation type="journal article" date="2008" name="Nature">
        <title>The Phaeodactylum genome reveals the evolutionary history of diatom genomes.</title>
        <authorList>
            <person name="Bowler C."/>
            <person name="Allen A.E."/>
            <person name="Badger J.H."/>
            <person name="Grimwood J."/>
            <person name="Jabbari K."/>
            <person name="Kuo A."/>
            <person name="Maheswari U."/>
            <person name="Martens C."/>
            <person name="Maumus F."/>
            <person name="Otillar R.P."/>
            <person name="Rayko E."/>
            <person name="Salamov A."/>
            <person name="Vandepoele K."/>
            <person name="Beszteri B."/>
            <person name="Gruber A."/>
            <person name="Heijde M."/>
            <person name="Katinka M."/>
            <person name="Mock T."/>
            <person name="Valentin K."/>
            <person name="Verret F."/>
            <person name="Berges J.A."/>
            <person name="Brownlee C."/>
            <person name="Cadoret J.P."/>
            <person name="Chiovitti A."/>
            <person name="Choi C.J."/>
            <person name="Coesel S."/>
            <person name="De Martino A."/>
            <person name="Detter J.C."/>
            <person name="Durkin C."/>
            <person name="Falciatore A."/>
            <person name="Fournet J."/>
            <person name="Haruta M."/>
            <person name="Huysman M.J."/>
            <person name="Jenkins B.D."/>
            <person name="Jiroutova K."/>
            <person name="Jorgensen R.E."/>
            <person name="Joubert Y."/>
            <person name="Kaplan A."/>
            <person name="Kroger N."/>
            <person name="Kroth P.G."/>
            <person name="La Roche J."/>
            <person name="Lindquist E."/>
            <person name="Lommer M."/>
            <person name="Martin-Jezequel V."/>
            <person name="Lopez P.J."/>
            <person name="Lucas S."/>
            <person name="Mangogna M."/>
            <person name="McGinnis K."/>
            <person name="Medlin L.K."/>
            <person name="Montsant A."/>
            <person name="Oudot-Le Secq M.P."/>
            <person name="Napoli C."/>
            <person name="Obornik M."/>
            <person name="Parker M.S."/>
            <person name="Petit J.L."/>
            <person name="Porcel B.M."/>
            <person name="Poulsen N."/>
            <person name="Robison M."/>
            <person name="Rychlewski L."/>
            <person name="Rynearson T.A."/>
            <person name="Schmutz J."/>
            <person name="Shapiro H."/>
            <person name="Siaut M."/>
            <person name="Stanley M."/>
            <person name="Sussman M.R."/>
            <person name="Taylor A.R."/>
            <person name="Vardi A."/>
            <person name="von Dassow P."/>
            <person name="Vyverman W."/>
            <person name="Willis A."/>
            <person name="Wyrwicz L.S."/>
            <person name="Rokhsar D.S."/>
            <person name="Weissenbach J."/>
            <person name="Armbrust E.V."/>
            <person name="Green B.R."/>
            <person name="Van de Peer Y."/>
            <person name="Grigoriev I.V."/>
        </authorList>
    </citation>
    <scope>NUCLEOTIDE SEQUENCE [LARGE SCALE GENOMIC DNA]</scope>
    <source>
        <strain evidence="2 3">CCAP 1055/1</strain>
    </source>
</reference>
<dbReference type="KEGG" id="pti:PHATRDRAFT_47265"/>
<dbReference type="Pfam" id="PF01535">
    <property type="entry name" value="PPR"/>
    <property type="match status" value="1"/>
</dbReference>
<evidence type="ECO:0000313" key="3">
    <source>
        <dbReference type="Proteomes" id="UP000000759"/>
    </source>
</evidence>
<dbReference type="PANTHER" id="PTHR47942">
    <property type="entry name" value="TETRATRICOPEPTIDE REPEAT (TPR)-LIKE SUPERFAMILY PROTEIN-RELATED"/>
    <property type="match status" value="1"/>
</dbReference>
<reference evidence="3" key="2">
    <citation type="submission" date="2008-08" db="EMBL/GenBank/DDBJ databases">
        <authorList>
            <consortium name="Diatom Consortium"/>
            <person name="Grigoriev I."/>
            <person name="Grimwood J."/>
            <person name="Kuo A."/>
            <person name="Otillar R.P."/>
            <person name="Salamov A."/>
            <person name="Detter J.C."/>
            <person name="Lindquist E."/>
            <person name="Shapiro H."/>
            <person name="Lucas S."/>
            <person name="Glavina del Rio T."/>
            <person name="Pitluck S."/>
            <person name="Rokhsar D."/>
            <person name="Bowler C."/>
        </authorList>
    </citation>
    <scope>GENOME REANNOTATION</scope>
    <source>
        <strain evidence="3">CCAP 1055/1</strain>
    </source>
</reference>
<dbReference type="eggNOG" id="KOG4197">
    <property type="taxonomic scope" value="Eukaryota"/>
</dbReference>
<dbReference type="Proteomes" id="UP000000759">
    <property type="component" value="Chromosome 13"/>
</dbReference>
<keyword evidence="1" id="KW-0677">Repeat</keyword>
<gene>
    <name evidence="2" type="ORF">PHATRDRAFT_47265</name>
</gene>
<dbReference type="InterPro" id="IPR051222">
    <property type="entry name" value="PPR/CCM1_RNA-binding"/>
</dbReference>
<proteinExistence type="predicted"/>
<dbReference type="InterPro" id="IPR002885">
    <property type="entry name" value="PPR_rpt"/>
</dbReference>
<dbReference type="HOGENOM" id="CLU_473699_0_0_1"/>
<dbReference type="OrthoDB" id="47600at2759"/>
<dbReference type="AlphaFoldDB" id="B7G3S7"/>
<dbReference type="InParanoid" id="B7G3S7"/>
<name>B7G3S7_PHATC</name>